<dbReference type="InterPro" id="IPR013785">
    <property type="entry name" value="Aldolase_TIM"/>
</dbReference>
<dbReference type="Pfam" id="PF03060">
    <property type="entry name" value="NMO"/>
    <property type="match status" value="1"/>
</dbReference>
<organism evidence="4 5">
    <name type="scientific">Byssochlamys spectabilis (strain No. 5 / NBRC 109023)</name>
    <name type="common">Paecilomyces variotii</name>
    <dbReference type="NCBI Taxonomy" id="1356009"/>
    <lineage>
        <taxon>Eukaryota</taxon>
        <taxon>Fungi</taxon>
        <taxon>Dikarya</taxon>
        <taxon>Ascomycota</taxon>
        <taxon>Pezizomycotina</taxon>
        <taxon>Eurotiomycetes</taxon>
        <taxon>Eurotiomycetidae</taxon>
        <taxon>Eurotiales</taxon>
        <taxon>Thermoascaceae</taxon>
        <taxon>Paecilomyces</taxon>
    </lineage>
</organism>
<protein>
    <submittedName>
        <fullName evidence="4">Uncharacterized protein</fullName>
    </submittedName>
</protein>
<dbReference type="HOGENOM" id="CLU_038732_9_0_1"/>
<evidence type="ECO:0000256" key="2">
    <source>
        <dbReference type="ARBA" id="ARBA00022643"/>
    </source>
</evidence>
<reference evidence="5" key="1">
    <citation type="journal article" date="2014" name="Genome Announc.">
        <title>Draft genome sequence of the formaldehyde-resistant fungus Byssochlamys spectabilis No. 5 (anamorph Paecilomyces variotii No. 5) (NBRC109023).</title>
        <authorList>
            <person name="Oka T."/>
            <person name="Ekino K."/>
            <person name="Fukuda K."/>
            <person name="Nomura Y."/>
        </authorList>
    </citation>
    <scope>NUCLEOTIDE SEQUENCE [LARGE SCALE GENOMIC DNA]</scope>
    <source>
        <strain evidence="5">No. 5 / NBRC 109023</strain>
    </source>
</reference>
<gene>
    <name evidence="4" type="ORF">PVAR5_2296</name>
</gene>
<evidence type="ECO:0000256" key="1">
    <source>
        <dbReference type="ARBA" id="ARBA00022630"/>
    </source>
</evidence>
<dbReference type="PANTHER" id="PTHR32332">
    <property type="entry name" value="2-NITROPROPANE DIOXYGENASE"/>
    <property type="match status" value="1"/>
</dbReference>
<dbReference type="SUPFAM" id="SSF51412">
    <property type="entry name" value="Inosine monophosphate dehydrogenase (IMPDH)"/>
    <property type="match status" value="1"/>
</dbReference>
<dbReference type="AlphaFoldDB" id="V5FP06"/>
<dbReference type="PANTHER" id="PTHR32332:SF34">
    <property type="entry name" value="2-NITROPROPANE DIOXYGENASE FAMILY, PUTATIVE-RELATED"/>
    <property type="match status" value="1"/>
</dbReference>
<keyword evidence="5" id="KW-1185">Reference proteome</keyword>
<comment type="caution">
    <text evidence="4">The sequence shown here is derived from an EMBL/GenBank/DDBJ whole genome shotgun (WGS) entry which is preliminary data.</text>
</comment>
<accession>V5FP06</accession>
<dbReference type="eggNOG" id="ENOG502RHJM">
    <property type="taxonomic scope" value="Eukaryota"/>
</dbReference>
<name>V5FP06_BYSSN</name>
<evidence type="ECO:0000313" key="4">
    <source>
        <dbReference type="EMBL" id="GAD93683.1"/>
    </source>
</evidence>
<dbReference type="EMBL" id="BAUL01000063">
    <property type="protein sequence ID" value="GAD93683.1"/>
    <property type="molecule type" value="Genomic_DNA"/>
</dbReference>
<sequence length="361" mass="38730">MAFSSKLVSAFPWISEPLIIGAPMRVFAGPALATTISASGGLGFIGPNVKTQDTVRDLEEAAEIFKKSNGSPSSRFNNLPKTYNLLPVGVGFQLWSDDIEIASAGIRRFRPSAAWLYAPRNGQQDLDLWSNKLRAASPDTQIWVQIGTLREAKELLRSSQRPDGIVVQGVEAGGHGHRDGIGLITLLPEIADAAEGSGIPLFAAGGITDTRGAAAALCLGASGIIMGTRFLASYEARISKGYQREIIRADNGGINTVRTLLYNHLRGTTGWPEPYVPRGIINKTWLDHKEGVPFDELKKLHDEAAKAGDEGWGPEGRLATYAGASIGLIHEVRSASEIVNGIRNGLSKVFGKPDELEIPKL</sequence>
<keyword evidence="2" id="KW-0288">FMN</keyword>
<dbReference type="CDD" id="cd04730">
    <property type="entry name" value="NPD_like"/>
    <property type="match status" value="1"/>
</dbReference>
<dbReference type="Gene3D" id="3.20.20.70">
    <property type="entry name" value="Aldolase class I"/>
    <property type="match status" value="1"/>
</dbReference>
<dbReference type="InterPro" id="IPR004136">
    <property type="entry name" value="NMO"/>
</dbReference>
<evidence type="ECO:0000256" key="3">
    <source>
        <dbReference type="ARBA" id="ARBA00023002"/>
    </source>
</evidence>
<proteinExistence type="predicted"/>
<dbReference type="OrthoDB" id="2349068at2759"/>
<dbReference type="InParanoid" id="V5FP06"/>
<evidence type="ECO:0000313" key="5">
    <source>
        <dbReference type="Proteomes" id="UP000018001"/>
    </source>
</evidence>
<keyword evidence="1" id="KW-0285">Flavoprotein</keyword>
<dbReference type="Proteomes" id="UP000018001">
    <property type="component" value="Unassembled WGS sequence"/>
</dbReference>
<dbReference type="GO" id="GO:0018580">
    <property type="term" value="F:nitronate monooxygenase activity"/>
    <property type="evidence" value="ECO:0007669"/>
    <property type="project" value="InterPro"/>
</dbReference>
<keyword evidence="3" id="KW-0560">Oxidoreductase</keyword>